<dbReference type="GO" id="GO:1901678">
    <property type="term" value="P:iron coordination entity transport"/>
    <property type="evidence" value="ECO:0007669"/>
    <property type="project" value="UniProtKB-ARBA"/>
</dbReference>
<evidence type="ECO:0000313" key="8">
    <source>
        <dbReference type="Proteomes" id="UP000467240"/>
    </source>
</evidence>
<comment type="subcellular location">
    <subcellularLocation>
        <location evidence="1">Cell envelope</location>
    </subcellularLocation>
</comment>
<proteinExistence type="inferred from homology"/>
<name>A0A7J5BP67_9MICO</name>
<gene>
    <name evidence="7" type="ORF">F8O01_13260</name>
</gene>
<feature type="domain" description="Fe/B12 periplasmic-binding" evidence="6">
    <location>
        <begin position="74"/>
        <end position="346"/>
    </location>
</feature>
<protein>
    <submittedName>
        <fullName evidence="7">ABC transporter substrate-binding protein</fullName>
    </submittedName>
</protein>
<dbReference type="AlphaFoldDB" id="A0A7J5BP67"/>
<dbReference type="EMBL" id="WBJZ01000018">
    <property type="protein sequence ID" value="KAB1654525.1"/>
    <property type="molecule type" value="Genomic_DNA"/>
</dbReference>
<dbReference type="InterPro" id="IPR051313">
    <property type="entry name" value="Bact_iron-sidero_bind"/>
</dbReference>
<dbReference type="SUPFAM" id="SSF53807">
    <property type="entry name" value="Helical backbone' metal receptor"/>
    <property type="match status" value="1"/>
</dbReference>
<accession>A0A7J5BP67</accession>
<evidence type="ECO:0000256" key="3">
    <source>
        <dbReference type="ARBA" id="ARBA00022448"/>
    </source>
</evidence>
<dbReference type="Proteomes" id="UP000467240">
    <property type="component" value="Unassembled WGS sequence"/>
</dbReference>
<dbReference type="GO" id="GO:0030288">
    <property type="term" value="C:outer membrane-bounded periplasmic space"/>
    <property type="evidence" value="ECO:0007669"/>
    <property type="project" value="TreeGrafter"/>
</dbReference>
<keyword evidence="3" id="KW-0813">Transport</keyword>
<dbReference type="Gene3D" id="3.40.50.1980">
    <property type="entry name" value="Nitrogenase molybdenum iron protein domain"/>
    <property type="match status" value="2"/>
</dbReference>
<sequence length="347" mass="36414">MFHHAPNRMTATLRVLAVGAVALLGLVGCSTGGDTSETSAESTLPAAEGATQYPLTLPSPFGDTVLEDRPERVAVVTAATYDSDALIALGVTPVFAPSTLERNAWLDPAVVASVETLWDSSEGSEVSAEQVAASAPDLIVSLGSYDTFDQEYFDRLSAIAPVLYAPIETLSWQELTRAVGEPLDLSASADSLVRAAEERVAAAKAPHPQFEGRTAAQVTVYGPEYGAEYGSMPGTDMAALFESLGFVLPEAASQFDPADGTVSDELVSRIDADFLLINTVGKDDVSYFLDAPLVQQVPAIADGRAVIDEADPETGLNAFAWALGVQSDLSVPWAVDRLAEFGVEALG</sequence>
<dbReference type="OrthoDB" id="1846031at2"/>
<evidence type="ECO:0000256" key="2">
    <source>
        <dbReference type="ARBA" id="ARBA00008814"/>
    </source>
</evidence>
<dbReference type="RefSeq" id="WP_158041441.1">
    <property type="nucleotide sequence ID" value="NZ_JACCFV010000001.1"/>
</dbReference>
<feature type="signal peptide" evidence="5">
    <location>
        <begin position="1"/>
        <end position="32"/>
    </location>
</feature>
<reference evidence="7 8" key="1">
    <citation type="submission" date="2019-09" db="EMBL/GenBank/DDBJ databases">
        <title>Phylogeny of genus Pseudoclavibacter and closely related genus.</title>
        <authorList>
            <person name="Li Y."/>
        </authorList>
    </citation>
    <scope>NUCLEOTIDE SEQUENCE [LARGE SCALE GENOMIC DNA]</scope>
    <source>
        <strain evidence="7 8">DSM 23821</strain>
    </source>
</reference>
<keyword evidence="4 5" id="KW-0732">Signal</keyword>
<comment type="caution">
    <text evidence="7">The sequence shown here is derived from an EMBL/GenBank/DDBJ whole genome shotgun (WGS) entry which is preliminary data.</text>
</comment>
<comment type="similarity">
    <text evidence="2">Belongs to the bacterial solute-binding protein 8 family.</text>
</comment>
<evidence type="ECO:0000259" key="6">
    <source>
        <dbReference type="PROSITE" id="PS50983"/>
    </source>
</evidence>
<evidence type="ECO:0000313" key="7">
    <source>
        <dbReference type="EMBL" id="KAB1654525.1"/>
    </source>
</evidence>
<dbReference type="InterPro" id="IPR002491">
    <property type="entry name" value="ABC_transptr_periplasmic_BD"/>
</dbReference>
<evidence type="ECO:0000256" key="5">
    <source>
        <dbReference type="SAM" id="SignalP"/>
    </source>
</evidence>
<dbReference type="PANTHER" id="PTHR30532:SF24">
    <property type="entry name" value="FERRIC ENTEROBACTIN-BINDING PERIPLASMIC PROTEIN FEPB"/>
    <property type="match status" value="1"/>
</dbReference>
<evidence type="ECO:0000256" key="1">
    <source>
        <dbReference type="ARBA" id="ARBA00004196"/>
    </source>
</evidence>
<evidence type="ECO:0000256" key="4">
    <source>
        <dbReference type="ARBA" id="ARBA00022729"/>
    </source>
</evidence>
<dbReference type="PANTHER" id="PTHR30532">
    <property type="entry name" value="IRON III DICITRATE-BINDING PERIPLASMIC PROTEIN"/>
    <property type="match status" value="1"/>
</dbReference>
<dbReference type="PROSITE" id="PS50983">
    <property type="entry name" value="FE_B12_PBP"/>
    <property type="match status" value="1"/>
</dbReference>
<feature type="chain" id="PRO_5039248370" evidence="5">
    <location>
        <begin position="33"/>
        <end position="347"/>
    </location>
</feature>
<dbReference type="Pfam" id="PF01497">
    <property type="entry name" value="Peripla_BP_2"/>
    <property type="match status" value="1"/>
</dbReference>
<organism evidence="7 8">
    <name type="scientific">Pseudoclavibacter chungangensis</name>
    <dbReference type="NCBI Taxonomy" id="587635"/>
    <lineage>
        <taxon>Bacteria</taxon>
        <taxon>Bacillati</taxon>
        <taxon>Actinomycetota</taxon>
        <taxon>Actinomycetes</taxon>
        <taxon>Micrococcales</taxon>
        <taxon>Microbacteriaceae</taxon>
        <taxon>Pseudoclavibacter</taxon>
    </lineage>
</organism>
<keyword evidence="8" id="KW-1185">Reference proteome</keyword>